<dbReference type="Gene3D" id="3.30.700.10">
    <property type="entry name" value="Glycoprotein, Type 4 Pilin"/>
    <property type="match status" value="1"/>
</dbReference>
<evidence type="ECO:0000256" key="1">
    <source>
        <dbReference type="ARBA" id="ARBA00022481"/>
    </source>
</evidence>
<keyword evidence="4" id="KW-1185">Reference proteome</keyword>
<evidence type="ECO:0000256" key="2">
    <source>
        <dbReference type="SAM" id="Phobius"/>
    </source>
</evidence>
<dbReference type="OrthoDB" id="9795612at2"/>
<evidence type="ECO:0000313" key="4">
    <source>
        <dbReference type="Proteomes" id="UP000317155"/>
    </source>
</evidence>
<dbReference type="PRINTS" id="PR00813">
    <property type="entry name" value="BCTERIALGSPG"/>
</dbReference>
<keyword evidence="1" id="KW-0488">Methylation</keyword>
<accession>A0A550J8M1</accession>
<keyword evidence="2" id="KW-1133">Transmembrane helix</keyword>
<dbReference type="Proteomes" id="UP000317155">
    <property type="component" value="Unassembled WGS sequence"/>
</dbReference>
<gene>
    <name evidence="3" type="ORF">FL622_13065</name>
</gene>
<dbReference type="GO" id="GO:0015628">
    <property type="term" value="P:protein secretion by the type II secretion system"/>
    <property type="evidence" value="ECO:0007669"/>
    <property type="project" value="InterPro"/>
</dbReference>
<sequence length="135" mass="15395">MRIIKCLRHLPRGFTLVELLIVMTVIGILASISVPSYKRSLIKARETVLMEDLYQIRRATDAYYADHAAYPESLEDLINKRYLRGVPRDPFTNESEWECIPPEATDDGELAPGGCYDFRSVSDLVGLNGIPYNEW</sequence>
<feature type="transmembrane region" description="Helical" evidence="2">
    <location>
        <begin position="12"/>
        <end position="34"/>
    </location>
</feature>
<dbReference type="GO" id="GO:0015627">
    <property type="term" value="C:type II protein secretion system complex"/>
    <property type="evidence" value="ECO:0007669"/>
    <property type="project" value="InterPro"/>
</dbReference>
<dbReference type="InterPro" id="IPR045584">
    <property type="entry name" value="Pilin-like"/>
</dbReference>
<dbReference type="NCBIfam" id="TIGR02532">
    <property type="entry name" value="IV_pilin_GFxxxE"/>
    <property type="match status" value="1"/>
</dbReference>
<dbReference type="RefSeq" id="WP_092053544.1">
    <property type="nucleotide sequence ID" value="NZ_FOJJ01000002.1"/>
</dbReference>
<dbReference type="EMBL" id="VJVV01000010">
    <property type="protein sequence ID" value="TRO79473.1"/>
    <property type="molecule type" value="Genomic_DNA"/>
</dbReference>
<proteinExistence type="predicted"/>
<protein>
    <submittedName>
        <fullName evidence="3">Prepilin-type N-terminal cleavage/methylation domain-containing protein</fullName>
    </submittedName>
</protein>
<reference evidence="3 4" key="1">
    <citation type="submission" date="2019-07" db="EMBL/GenBank/DDBJ databases">
        <title>Insights of Desulfuromonas acetexigens electromicrobiology.</title>
        <authorList>
            <person name="Katuri K."/>
            <person name="Sapireddy V."/>
            <person name="Shaw D.R."/>
            <person name="Saikaly P."/>
        </authorList>
    </citation>
    <scope>NUCLEOTIDE SEQUENCE [LARGE SCALE GENOMIC DNA]</scope>
    <source>
        <strain evidence="3 4">2873</strain>
    </source>
</reference>
<keyword evidence="2" id="KW-0472">Membrane</keyword>
<organism evidence="3 4">
    <name type="scientific">Trichloromonas acetexigens</name>
    <dbReference type="NCBI Taxonomy" id="38815"/>
    <lineage>
        <taxon>Bacteria</taxon>
        <taxon>Pseudomonadati</taxon>
        <taxon>Thermodesulfobacteriota</taxon>
        <taxon>Desulfuromonadia</taxon>
        <taxon>Desulfuromonadales</taxon>
        <taxon>Trichloromonadaceae</taxon>
        <taxon>Trichloromonas</taxon>
    </lineage>
</organism>
<name>A0A550J8M1_9BACT</name>
<dbReference type="PANTHER" id="PTHR30093:SF47">
    <property type="entry name" value="TYPE IV PILUS NON-CORE MINOR PILIN PILE"/>
    <property type="match status" value="1"/>
</dbReference>
<dbReference type="InterPro" id="IPR000983">
    <property type="entry name" value="Bac_GSPG_pilin"/>
</dbReference>
<dbReference type="PROSITE" id="PS00409">
    <property type="entry name" value="PROKAR_NTER_METHYL"/>
    <property type="match status" value="1"/>
</dbReference>
<dbReference type="InterPro" id="IPR012902">
    <property type="entry name" value="N_methyl_site"/>
</dbReference>
<comment type="caution">
    <text evidence="3">The sequence shown here is derived from an EMBL/GenBank/DDBJ whole genome shotgun (WGS) entry which is preliminary data.</text>
</comment>
<keyword evidence="2" id="KW-0812">Transmembrane</keyword>
<dbReference type="Pfam" id="PF07963">
    <property type="entry name" value="N_methyl"/>
    <property type="match status" value="1"/>
</dbReference>
<dbReference type="AlphaFoldDB" id="A0A550J8M1"/>
<dbReference type="PANTHER" id="PTHR30093">
    <property type="entry name" value="GENERAL SECRETION PATHWAY PROTEIN G"/>
    <property type="match status" value="1"/>
</dbReference>
<dbReference type="SUPFAM" id="SSF54523">
    <property type="entry name" value="Pili subunits"/>
    <property type="match status" value="1"/>
</dbReference>
<evidence type="ECO:0000313" key="3">
    <source>
        <dbReference type="EMBL" id="TRO79473.1"/>
    </source>
</evidence>